<dbReference type="GeneID" id="29919209"/>
<comment type="caution">
    <text evidence="2">The sequence shown here is derived from an EMBL/GenBank/DDBJ whole genome shotgun (WGS) entry which is preliminary data.</text>
</comment>
<feature type="transmembrane region" description="Helical" evidence="1">
    <location>
        <begin position="20"/>
        <end position="44"/>
    </location>
</feature>
<evidence type="ECO:0008006" key="4">
    <source>
        <dbReference type="Google" id="ProtNLM"/>
    </source>
</evidence>
<feature type="transmembrane region" description="Helical" evidence="1">
    <location>
        <begin position="113"/>
        <end position="135"/>
    </location>
</feature>
<reference evidence="2 3" key="1">
    <citation type="submission" date="2023-05" db="EMBL/GenBank/DDBJ databases">
        <title>Pseudoalteromonas ardens sp. nov., Pseudoalteromonas obscura sp. nov., and Pseudoalteromonas umbrosa sp. nov., isolated from the coral Montipora capitata.</title>
        <authorList>
            <person name="Thomas E.M."/>
            <person name="Smith E.M."/>
            <person name="Papke E."/>
            <person name="Shlafstein M.D."/>
            <person name="Oline D.K."/>
            <person name="Videau P."/>
            <person name="Saw J.H."/>
            <person name="Strangman W.K."/>
            <person name="Ushijima B."/>
        </authorList>
    </citation>
    <scope>NUCLEOTIDE SEQUENCE [LARGE SCALE GENOMIC DNA]</scope>
    <source>
        <strain evidence="2 3">P94</strain>
    </source>
</reference>
<evidence type="ECO:0000313" key="2">
    <source>
        <dbReference type="EMBL" id="MDK2595545.1"/>
    </source>
</evidence>
<gene>
    <name evidence="2" type="ORF">QNM18_10855</name>
</gene>
<proteinExistence type="predicted"/>
<protein>
    <recommendedName>
        <fullName evidence="4">DUF2975 domain-containing protein</fullName>
    </recommendedName>
</protein>
<keyword evidence="1" id="KW-0472">Membrane</keyword>
<name>A0ABT7EKI2_9GAMM</name>
<evidence type="ECO:0000256" key="1">
    <source>
        <dbReference type="SAM" id="Phobius"/>
    </source>
</evidence>
<feature type="transmembrane region" description="Helical" evidence="1">
    <location>
        <begin position="64"/>
        <end position="82"/>
    </location>
</feature>
<dbReference type="EMBL" id="JASJUT010000003">
    <property type="protein sequence ID" value="MDK2595545.1"/>
    <property type="molecule type" value="Genomic_DNA"/>
</dbReference>
<keyword evidence="1" id="KW-0812">Transmembrane</keyword>
<accession>A0ABT7EKI2</accession>
<keyword evidence="1" id="KW-1133">Transmembrane helix</keyword>
<organism evidence="2 3">
    <name type="scientific">Pseudoalteromonas obscura</name>
    <dbReference type="NCBI Taxonomy" id="3048491"/>
    <lineage>
        <taxon>Bacteria</taxon>
        <taxon>Pseudomonadati</taxon>
        <taxon>Pseudomonadota</taxon>
        <taxon>Gammaproteobacteria</taxon>
        <taxon>Alteromonadales</taxon>
        <taxon>Pseudoalteromonadaceae</taxon>
        <taxon>Pseudoalteromonas</taxon>
    </lineage>
</organism>
<evidence type="ECO:0000313" key="3">
    <source>
        <dbReference type="Proteomes" id="UP001231915"/>
    </source>
</evidence>
<dbReference type="Proteomes" id="UP001231915">
    <property type="component" value="Unassembled WGS sequence"/>
</dbReference>
<dbReference type="RefSeq" id="WP_023402040.1">
    <property type="nucleotide sequence ID" value="NZ_JASJUT010000003.1"/>
</dbReference>
<sequence length="178" mass="20468">MFHYLTAEHPMPKSRTSQLIYTVVLNRAFLLFPLVLICLLVTNITVEDLRFLFGHMDEHGYQNIIDNEATITILLIGFGAVMDGRKILSKRAWDSKQDPNLEQHKMLNETSEYYGFMLIVIGISIEIVDQLASYLRNFQVELLMFEAWFSIVLNVVAIGVMLKAAYKIALMDKQAHQL</sequence>
<feature type="transmembrane region" description="Helical" evidence="1">
    <location>
        <begin position="147"/>
        <end position="166"/>
    </location>
</feature>
<keyword evidence="3" id="KW-1185">Reference proteome</keyword>